<dbReference type="SMART" id="SM00463">
    <property type="entry name" value="SMR"/>
    <property type="match status" value="1"/>
</dbReference>
<sequence length="147" mass="16114">MALDIGSHVWLRRIGKEGIISSIGPDGMYRVSVGSLSLRCKADEIEKLSPSKMRQREKNPSSKASKTSERSRILSLDLHGKTVNEALEAIEQCISDAIMAGIDEIELIHGLGTGKLQRAAHQYLKGCKVVHAFRVLDNNPGTTIIHL</sequence>
<dbReference type="InterPro" id="IPR002625">
    <property type="entry name" value="Smr_dom"/>
</dbReference>
<dbReference type="AlphaFoldDB" id="A0A7X9FP01"/>
<dbReference type="Pfam" id="PF01713">
    <property type="entry name" value="Smr"/>
    <property type="match status" value="1"/>
</dbReference>
<evidence type="ECO:0000256" key="1">
    <source>
        <dbReference type="SAM" id="MobiDB-lite"/>
    </source>
</evidence>
<evidence type="ECO:0000313" key="3">
    <source>
        <dbReference type="EMBL" id="NMC61564.1"/>
    </source>
</evidence>
<name>A0A7X9FP01_9DELT</name>
<dbReference type="EMBL" id="JAAZON010000007">
    <property type="protein sequence ID" value="NMC61564.1"/>
    <property type="molecule type" value="Genomic_DNA"/>
</dbReference>
<dbReference type="SUPFAM" id="SSF160443">
    <property type="entry name" value="SMR domain-like"/>
    <property type="match status" value="1"/>
</dbReference>
<accession>A0A7X9FP01</accession>
<feature type="region of interest" description="Disordered" evidence="1">
    <location>
        <begin position="47"/>
        <end position="71"/>
    </location>
</feature>
<reference evidence="3 4" key="1">
    <citation type="journal article" date="2020" name="Biotechnol. Biofuels">
        <title>New insights from the biogas microbiome by comprehensive genome-resolved metagenomics of nearly 1600 species originating from multiple anaerobic digesters.</title>
        <authorList>
            <person name="Campanaro S."/>
            <person name="Treu L."/>
            <person name="Rodriguez-R L.M."/>
            <person name="Kovalovszki A."/>
            <person name="Ziels R.M."/>
            <person name="Maus I."/>
            <person name="Zhu X."/>
            <person name="Kougias P.G."/>
            <person name="Basile A."/>
            <person name="Luo G."/>
            <person name="Schluter A."/>
            <person name="Konstantinidis K.T."/>
            <person name="Angelidaki I."/>
        </authorList>
    </citation>
    <scope>NUCLEOTIDE SEQUENCE [LARGE SCALE GENOMIC DNA]</scope>
    <source>
        <strain evidence="3">AS27yjCOA_65</strain>
    </source>
</reference>
<dbReference type="PROSITE" id="PS50828">
    <property type="entry name" value="SMR"/>
    <property type="match status" value="1"/>
</dbReference>
<protein>
    <recommendedName>
        <fullName evidence="2">Smr domain-containing protein</fullName>
    </recommendedName>
</protein>
<organism evidence="3 4">
    <name type="scientific">SAR324 cluster bacterium</name>
    <dbReference type="NCBI Taxonomy" id="2024889"/>
    <lineage>
        <taxon>Bacteria</taxon>
        <taxon>Deltaproteobacteria</taxon>
        <taxon>SAR324 cluster</taxon>
    </lineage>
</organism>
<comment type="caution">
    <text evidence="3">The sequence shown here is derived from an EMBL/GenBank/DDBJ whole genome shotgun (WGS) entry which is preliminary data.</text>
</comment>
<evidence type="ECO:0000259" key="2">
    <source>
        <dbReference type="PROSITE" id="PS50828"/>
    </source>
</evidence>
<dbReference type="Proteomes" id="UP000524246">
    <property type="component" value="Unassembled WGS sequence"/>
</dbReference>
<feature type="domain" description="Smr" evidence="2">
    <location>
        <begin position="76"/>
        <end position="147"/>
    </location>
</feature>
<dbReference type="Gene3D" id="3.30.1370.110">
    <property type="match status" value="1"/>
</dbReference>
<proteinExistence type="predicted"/>
<dbReference type="InterPro" id="IPR036063">
    <property type="entry name" value="Smr_dom_sf"/>
</dbReference>
<gene>
    <name evidence="3" type="ORF">GYA55_00195</name>
</gene>
<evidence type="ECO:0000313" key="4">
    <source>
        <dbReference type="Proteomes" id="UP000524246"/>
    </source>
</evidence>